<name>A0A915ES91_9BILA</name>
<evidence type="ECO:0000256" key="1">
    <source>
        <dbReference type="SAM" id="MobiDB-lite"/>
    </source>
</evidence>
<feature type="region of interest" description="Disordered" evidence="1">
    <location>
        <begin position="48"/>
        <end position="71"/>
    </location>
</feature>
<protein>
    <submittedName>
        <fullName evidence="3">Uncharacterized protein</fullName>
    </submittedName>
</protein>
<accession>A0A915ES91</accession>
<reference evidence="3" key="1">
    <citation type="submission" date="2022-11" db="UniProtKB">
        <authorList>
            <consortium name="WormBaseParasite"/>
        </authorList>
    </citation>
    <scope>IDENTIFICATION</scope>
</reference>
<proteinExistence type="predicted"/>
<feature type="region of interest" description="Disordered" evidence="1">
    <location>
        <begin position="205"/>
        <end position="246"/>
    </location>
</feature>
<sequence>MRKSYLMRRPDDDDQDYYTGGNNLIHAKPIDERYAKSLGDAYKGKDFVRGSQSSQQHFYATSSASSNSDIMRPLTHDERNKISAKIIKAEMKQNKDLVRKLREKLECGMVEINPTETSSSTTSKPDDYVLLMKMDKKSGLVMPAEKESSTPESSSKSGKRGIGTVEQEYSQQMYLKDMVSKERSITSLDQMTMFGRADKVTAGHDEEEDWGVNDTIISNPKKRRTQEKDQCKHESTRIREALASLA</sequence>
<keyword evidence="2" id="KW-1185">Reference proteome</keyword>
<organism evidence="2 3">
    <name type="scientific">Ditylenchus dipsaci</name>
    <dbReference type="NCBI Taxonomy" id="166011"/>
    <lineage>
        <taxon>Eukaryota</taxon>
        <taxon>Metazoa</taxon>
        <taxon>Ecdysozoa</taxon>
        <taxon>Nematoda</taxon>
        <taxon>Chromadorea</taxon>
        <taxon>Rhabditida</taxon>
        <taxon>Tylenchina</taxon>
        <taxon>Tylenchomorpha</taxon>
        <taxon>Sphaerularioidea</taxon>
        <taxon>Anguinidae</taxon>
        <taxon>Anguininae</taxon>
        <taxon>Ditylenchus</taxon>
    </lineage>
</organism>
<dbReference type="Proteomes" id="UP000887574">
    <property type="component" value="Unplaced"/>
</dbReference>
<evidence type="ECO:0000313" key="3">
    <source>
        <dbReference type="WBParaSite" id="jg9897"/>
    </source>
</evidence>
<feature type="compositionally biased region" description="Basic and acidic residues" evidence="1">
    <location>
        <begin position="226"/>
        <end position="240"/>
    </location>
</feature>
<dbReference type="AlphaFoldDB" id="A0A915ES91"/>
<feature type="compositionally biased region" description="Polar residues" evidence="1">
    <location>
        <begin position="50"/>
        <end position="69"/>
    </location>
</feature>
<feature type="region of interest" description="Disordered" evidence="1">
    <location>
        <begin position="141"/>
        <end position="163"/>
    </location>
</feature>
<evidence type="ECO:0000313" key="2">
    <source>
        <dbReference type="Proteomes" id="UP000887574"/>
    </source>
</evidence>
<dbReference type="WBParaSite" id="jg9897">
    <property type="protein sequence ID" value="jg9897"/>
    <property type="gene ID" value="jg9897"/>
</dbReference>